<keyword evidence="1" id="KW-0732">Signal</keyword>
<protein>
    <recommendedName>
        <fullName evidence="2">Metallo-beta-lactamase domain-containing protein</fullName>
    </recommendedName>
</protein>
<feature type="signal peptide" evidence="1">
    <location>
        <begin position="1"/>
        <end position="21"/>
    </location>
</feature>
<reference evidence="3" key="1">
    <citation type="submission" date="2021-01" db="EMBL/GenBank/DDBJ databases">
        <authorList>
            <person name="Corre E."/>
            <person name="Pelletier E."/>
            <person name="Niang G."/>
            <person name="Scheremetjew M."/>
            <person name="Finn R."/>
            <person name="Kale V."/>
            <person name="Holt S."/>
            <person name="Cochrane G."/>
            <person name="Meng A."/>
            <person name="Brown T."/>
            <person name="Cohen L."/>
        </authorList>
    </citation>
    <scope>NUCLEOTIDE SEQUENCE</scope>
    <source>
        <strain evidence="3">CCMP2222</strain>
    </source>
</reference>
<dbReference type="SUPFAM" id="SSF56281">
    <property type="entry name" value="Metallo-hydrolase/oxidoreductase"/>
    <property type="match status" value="1"/>
</dbReference>
<evidence type="ECO:0000313" key="3">
    <source>
        <dbReference type="EMBL" id="CAD9367287.1"/>
    </source>
</evidence>
<feature type="domain" description="Metallo-beta-lactamase" evidence="2">
    <location>
        <begin position="75"/>
        <end position="264"/>
    </location>
</feature>
<organism evidence="3">
    <name type="scientific">Alexandrium andersonii</name>
    <dbReference type="NCBI Taxonomy" id="327968"/>
    <lineage>
        <taxon>Eukaryota</taxon>
        <taxon>Sar</taxon>
        <taxon>Alveolata</taxon>
        <taxon>Dinophyceae</taxon>
        <taxon>Gonyaulacales</taxon>
        <taxon>Pyrocystaceae</taxon>
        <taxon>Alexandrium</taxon>
    </lineage>
</organism>
<dbReference type="AlphaFoldDB" id="A0A7S2AGH5"/>
<name>A0A7S2AGH5_9DINO</name>
<dbReference type="InterPro" id="IPR050114">
    <property type="entry name" value="UPF0173_UPF0282_UlaG_hydrolase"/>
</dbReference>
<sequence length="303" mass="33089">MIRCWMIRWILIVAWLPVRLALRNRFLTPVAHTACRTTGDQRSRLEWVGVSTFTWVLCTADGNGLTVLLDTYPFSAMPVDQYIKGLQDVDYIVIGHSHFDHQKYADVIAARTGATVIGTSTMKKALTHSGVPQEQVVEVSGGERLELAPGVHLDVVPSLHSCVWRDPLWRSWRQGADCCGCGCANGEPTGGTLAFFFSTPEGTLYYADSAGFQTEQLEALPAPDVGIIALPPLAGCVNGTPTKEDEFIAQVLTLLRPRRTVFCHHDFPPHVPMLSSRAANTTEVVAMTLGGGGRPIFPQAQAF</sequence>
<dbReference type="PANTHER" id="PTHR43546:SF3">
    <property type="entry name" value="UPF0173 METAL-DEPENDENT HYDROLASE MJ1163"/>
    <property type="match status" value="1"/>
</dbReference>
<dbReference type="Pfam" id="PF12706">
    <property type="entry name" value="Lactamase_B_2"/>
    <property type="match status" value="1"/>
</dbReference>
<evidence type="ECO:0000259" key="2">
    <source>
        <dbReference type="Pfam" id="PF12706"/>
    </source>
</evidence>
<dbReference type="PANTHER" id="PTHR43546">
    <property type="entry name" value="UPF0173 METAL-DEPENDENT HYDROLASE MJ1163-RELATED"/>
    <property type="match status" value="1"/>
</dbReference>
<proteinExistence type="predicted"/>
<evidence type="ECO:0000256" key="1">
    <source>
        <dbReference type="SAM" id="SignalP"/>
    </source>
</evidence>
<gene>
    <name evidence="3" type="ORF">AAND1436_LOCUS3276</name>
</gene>
<dbReference type="EMBL" id="HBGQ01006498">
    <property type="protein sequence ID" value="CAD9367287.1"/>
    <property type="molecule type" value="Transcribed_RNA"/>
</dbReference>
<dbReference type="InterPro" id="IPR036866">
    <property type="entry name" value="RibonucZ/Hydroxyglut_hydro"/>
</dbReference>
<accession>A0A7S2AGH5</accession>
<dbReference type="Gene3D" id="3.60.15.10">
    <property type="entry name" value="Ribonuclease Z/Hydroxyacylglutathione hydrolase-like"/>
    <property type="match status" value="1"/>
</dbReference>
<dbReference type="InterPro" id="IPR001279">
    <property type="entry name" value="Metallo-B-lactamas"/>
</dbReference>
<feature type="chain" id="PRO_5031253367" description="Metallo-beta-lactamase domain-containing protein" evidence="1">
    <location>
        <begin position="22"/>
        <end position="303"/>
    </location>
</feature>